<feature type="domain" description="DUF4440" evidence="1">
    <location>
        <begin position="13"/>
        <end position="119"/>
    </location>
</feature>
<evidence type="ECO:0000313" key="2">
    <source>
        <dbReference type="EMBL" id="MBS7231585.1"/>
    </source>
</evidence>
<dbReference type="EMBL" id="JAGYVZ010000009">
    <property type="protein sequence ID" value="MBS7231585.1"/>
    <property type="molecule type" value="Genomic_DNA"/>
</dbReference>
<organism evidence="2 3">
    <name type="scientific">Flavobacterium psychroterrae</name>
    <dbReference type="NCBI Taxonomy" id="2133767"/>
    <lineage>
        <taxon>Bacteria</taxon>
        <taxon>Pseudomonadati</taxon>
        <taxon>Bacteroidota</taxon>
        <taxon>Flavobacteriia</taxon>
        <taxon>Flavobacteriales</taxon>
        <taxon>Flavobacteriaceae</taxon>
        <taxon>Flavobacterium</taxon>
    </lineage>
</organism>
<evidence type="ECO:0000259" key="1">
    <source>
        <dbReference type="Pfam" id="PF14534"/>
    </source>
</evidence>
<protein>
    <submittedName>
        <fullName evidence="2">Nuclear transport factor 2 family protein</fullName>
    </submittedName>
</protein>
<name>A0ABS5PBB3_9FLAO</name>
<dbReference type="SUPFAM" id="SSF54427">
    <property type="entry name" value="NTF2-like"/>
    <property type="match status" value="1"/>
</dbReference>
<dbReference type="InterPro" id="IPR027843">
    <property type="entry name" value="DUF4440"/>
</dbReference>
<sequence length="127" mass="15006">MKTDKVSTCELEIFAITRQLTDLMIDKDILELNKILDQDFTLTHITGYVQSKDEWLLEIESERMKYYGYEEVKTSVKMEGDKGTFVGQNILDARIYGTRNKWRLQQKIQFEKRNGKWIILQSVATTF</sequence>
<dbReference type="Gene3D" id="3.10.450.50">
    <property type="match status" value="1"/>
</dbReference>
<accession>A0ABS5PBB3</accession>
<dbReference type="Proteomes" id="UP000722625">
    <property type="component" value="Unassembled WGS sequence"/>
</dbReference>
<evidence type="ECO:0000313" key="3">
    <source>
        <dbReference type="Proteomes" id="UP000722625"/>
    </source>
</evidence>
<comment type="caution">
    <text evidence="2">The sequence shown here is derived from an EMBL/GenBank/DDBJ whole genome shotgun (WGS) entry which is preliminary data.</text>
</comment>
<gene>
    <name evidence="2" type="ORF">KHA90_11175</name>
</gene>
<proteinExistence type="predicted"/>
<reference evidence="2 3" key="1">
    <citation type="journal article" date="2018" name="Int. J. Syst. Evol. Microbiol.">
        <title>Flavobacterium chryseum sp. nov. and Flavobacterium psychroterrae sp. nov., novel environmental bacteria isolated from Antarctica.</title>
        <authorList>
            <person name="Kralova S."/>
            <person name="Svec P."/>
            <person name="Busse H.J."/>
            <person name="Stankova E."/>
            <person name="Vaczi P."/>
            <person name="Sedlacek I."/>
        </authorList>
    </citation>
    <scope>NUCLEOTIDE SEQUENCE [LARGE SCALE GENOMIC DNA]</scope>
    <source>
        <strain evidence="2 3">CCM 8827</strain>
    </source>
</reference>
<keyword evidence="3" id="KW-1185">Reference proteome</keyword>
<dbReference type="RefSeq" id="WP_213299339.1">
    <property type="nucleotide sequence ID" value="NZ_JAGYVZ010000009.1"/>
</dbReference>
<dbReference type="InterPro" id="IPR032710">
    <property type="entry name" value="NTF2-like_dom_sf"/>
</dbReference>
<dbReference type="Pfam" id="PF14534">
    <property type="entry name" value="DUF4440"/>
    <property type="match status" value="1"/>
</dbReference>